<proteinExistence type="inferred from homology"/>
<keyword evidence="8" id="KW-0808">Transferase</keyword>
<keyword evidence="8" id="KW-0418">Kinase</keyword>
<keyword evidence="9" id="KW-1185">Reference proteome</keyword>
<dbReference type="InterPro" id="IPR017441">
    <property type="entry name" value="Protein_kinase_ATP_BS"/>
</dbReference>
<keyword evidence="2 4" id="KW-0547">Nucleotide-binding</keyword>
<dbReference type="AlphaFoldDB" id="A0AAD6YST4"/>
<gene>
    <name evidence="8" type="ORF">GGX14DRAFT_613489</name>
</gene>
<name>A0AAD6YST4_9AGAR</name>
<dbReference type="InterPro" id="IPR000719">
    <property type="entry name" value="Prot_kinase_dom"/>
</dbReference>
<evidence type="ECO:0000256" key="6">
    <source>
        <dbReference type="SAM" id="MobiDB-lite"/>
    </source>
</evidence>
<protein>
    <recommendedName>
        <fullName evidence="1">non-specific serine/threonine protein kinase</fullName>
        <ecNumber evidence="1">2.7.11.1</ecNumber>
    </recommendedName>
</protein>
<sequence length="378" mass="42119">MLKYRLGEVIGSGGYSLVFRAVEAGSEKTVALKKSRVSLRVKRTILRHESRVMQLLQGHPAIPCVYGYGQLPHFEYLSMELLGRNVKELSASPAQSSVKTVLRVVEQTLSALSHVHRLGIVHRDIKPENFLVSLTDPSKILLIDFGISQFFRTGVANQYNPLKESRHVVGTLHWASLNAHDGIDLAPRDDLESLAYVSLFLLRGDLPWRSGSPSSESVQRSMARIRASKAACTGAALATDFPPEFGALLDYSRTLEFAQIPDYDDLRAHFRSLARRLGCELRDQDSEPLDWTPSDVRQTVVSPSVAIEIPDTAEAEEDEEDDSDGDGDSDESFSNSYFNWDIADWDIQGNRDIDLTFPEEQAQTLDSGLPEISEVVDR</sequence>
<evidence type="ECO:0000259" key="7">
    <source>
        <dbReference type="PROSITE" id="PS50011"/>
    </source>
</evidence>
<dbReference type="PROSITE" id="PS00108">
    <property type="entry name" value="PROTEIN_KINASE_ST"/>
    <property type="match status" value="1"/>
</dbReference>
<evidence type="ECO:0000256" key="2">
    <source>
        <dbReference type="ARBA" id="ARBA00022741"/>
    </source>
</evidence>
<evidence type="ECO:0000313" key="8">
    <source>
        <dbReference type="EMBL" id="KAJ7228546.1"/>
    </source>
</evidence>
<evidence type="ECO:0000256" key="4">
    <source>
        <dbReference type="PROSITE-ProRule" id="PRU10141"/>
    </source>
</evidence>
<feature type="region of interest" description="Disordered" evidence="6">
    <location>
        <begin position="359"/>
        <end position="378"/>
    </location>
</feature>
<accession>A0AAD6YST4</accession>
<dbReference type="InterPro" id="IPR008271">
    <property type="entry name" value="Ser/Thr_kinase_AS"/>
</dbReference>
<evidence type="ECO:0000313" key="9">
    <source>
        <dbReference type="Proteomes" id="UP001219525"/>
    </source>
</evidence>
<dbReference type="EMBL" id="JARJCW010000002">
    <property type="protein sequence ID" value="KAJ7228546.1"/>
    <property type="molecule type" value="Genomic_DNA"/>
</dbReference>
<feature type="region of interest" description="Disordered" evidence="6">
    <location>
        <begin position="304"/>
        <end position="335"/>
    </location>
</feature>
<organism evidence="8 9">
    <name type="scientific">Mycena pura</name>
    <dbReference type="NCBI Taxonomy" id="153505"/>
    <lineage>
        <taxon>Eukaryota</taxon>
        <taxon>Fungi</taxon>
        <taxon>Dikarya</taxon>
        <taxon>Basidiomycota</taxon>
        <taxon>Agaricomycotina</taxon>
        <taxon>Agaricomycetes</taxon>
        <taxon>Agaricomycetidae</taxon>
        <taxon>Agaricales</taxon>
        <taxon>Marasmiineae</taxon>
        <taxon>Mycenaceae</taxon>
        <taxon>Mycena</taxon>
    </lineage>
</organism>
<keyword evidence="5" id="KW-0723">Serine/threonine-protein kinase</keyword>
<feature type="binding site" evidence="4">
    <location>
        <position position="33"/>
    </location>
    <ligand>
        <name>ATP</name>
        <dbReference type="ChEBI" id="CHEBI:30616"/>
    </ligand>
</feature>
<dbReference type="Gene3D" id="1.10.510.10">
    <property type="entry name" value="Transferase(Phosphotransferase) domain 1"/>
    <property type="match status" value="1"/>
</dbReference>
<dbReference type="GO" id="GO:0005524">
    <property type="term" value="F:ATP binding"/>
    <property type="evidence" value="ECO:0007669"/>
    <property type="project" value="UniProtKB-UniRule"/>
</dbReference>
<feature type="domain" description="Protein kinase" evidence="7">
    <location>
        <begin position="4"/>
        <end position="272"/>
    </location>
</feature>
<dbReference type="PANTHER" id="PTHR11909">
    <property type="entry name" value="CASEIN KINASE-RELATED"/>
    <property type="match status" value="1"/>
</dbReference>
<dbReference type="SMART" id="SM00220">
    <property type="entry name" value="S_TKc"/>
    <property type="match status" value="1"/>
</dbReference>
<dbReference type="Pfam" id="PF00069">
    <property type="entry name" value="Pkinase"/>
    <property type="match status" value="1"/>
</dbReference>
<comment type="caution">
    <text evidence="8">The sequence shown here is derived from an EMBL/GenBank/DDBJ whole genome shotgun (WGS) entry which is preliminary data.</text>
</comment>
<evidence type="ECO:0000256" key="3">
    <source>
        <dbReference type="ARBA" id="ARBA00022840"/>
    </source>
</evidence>
<keyword evidence="3 4" id="KW-0067">ATP-binding</keyword>
<feature type="compositionally biased region" description="Acidic residues" evidence="6">
    <location>
        <begin position="311"/>
        <end position="331"/>
    </location>
</feature>
<comment type="similarity">
    <text evidence="5">Belongs to the protein kinase superfamily.</text>
</comment>
<dbReference type="EC" id="2.7.11.1" evidence="1"/>
<dbReference type="PROSITE" id="PS50011">
    <property type="entry name" value="PROTEIN_KINASE_DOM"/>
    <property type="match status" value="1"/>
</dbReference>
<dbReference type="InterPro" id="IPR011009">
    <property type="entry name" value="Kinase-like_dom_sf"/>
</dbReference>
<dbReference type="InterPro" id="IPR050235">
    <property type="entry name" value="CK1_Ser-Thr_kinase"/>
</dbReference>
<dbReference type="Proteomes" id="UP001219525">
    <property type="component" value="Unassembled WGS sequence"/>
</dbReference>
<dbReference type="SUPFAM" id="SSF56112">
    <property type="entry name" value="Protein kinase-like (PK-like)"/>
    <property type="match status" value="1"/>
</dbReference>
<reference evidence="8" key="1">
    <citation type="submission" date="2023-03" db="EMBL/GenBank/DDBJ databases">
        <title>Massive genome expansion in bonnet fungi (Mycena s.s.) driven by repeated elements and novel gene families across ecological guilds.</title>
        <authorList>
            <consortium name="Lawrence Berkeley National Laboratory"/>
            <person name="Harder C.B."/>
            <person name="Miyauchi S."/>
            <person name="Viragh M."/>
            <person name="Kuo A."/>
            <person name="Thoen E."/>
            <person name="Andreopoulos B."/>
            <person name="Lu D."/>
            <person name="Skrede I."/>
            <person name="Drula E."/>
            <person name="Henrissat B."/>
            <person name="Morin E."/>
            <person name="Kohler A."/>
            <person name="Barry K."/>
            <person name="LaButti K."/>
            <person name="Morin E."/>
            <person name="Salamov A."/>
            <person name="Lipzen A."/>
            <person name="Mereny Z."/>
            <person name="Hegedus B."/>
            <person name="Baldrian P."/>
            <person name="Stursova M."/>
            <person name="Weitz H."/>
            <person name="Taylor A."/>
            <person name="Grigoriev I.V."/>
            <person name="Nagy L.G."/>
            <person name="Martin F."/>
            <person name="Kauserud H."/>
        </authorList>
    </citation>
    <scope>NUCLEOTIDE SEQUENCE</scope>
    <source>
        <strain evidence="8">9144</strain>
    </source>
</reference>
<evidence type="ECO:0000256" key="1">
    <source>
        <dbReference type="ARBA" id="ARBA00012513"/>
    </source>
</evidence>
<evidence type="ECO:0000256" key="5">
    <source>
        <dbReference type="RuleBase" id="RU000304"/>
    </source>
</evidence>
<dbReference type="GO" id="GO:0004674">
    <property type="term" value="F:protein serine/threonine kinase activity"/>
    <property type="evidence" value="ECO:0007669"/>
    <property type="project" value="UniProtKB-KW"/>
</dbReference>
<dbReference type="PROSITE" id="PS00107">
    <property type="entry name" value="PROTEIN_KINASE_ATP"/>
    <property type="match status" value="1"/>
</dbReference>